<dbReference type="EMBL" id="JARVKF010000079">
    <property type="protein sequence ID" value="KAK9423331.1"/>
    <property type="molecule type" value="Genomic_DNA"/>
</dbReference>
<protein>
    <submittedName>
        <fullName evidence="3">Lysophospholipase A</fullName>
    </submittedName>
</protein>
<dbReference type="InterPro" id="IPR036514">
    <property type="entry name" value="SGNH_hydro_sf"/>
</dbReference>
<name>A0ABR2V941_9PEZI</name>
<reference evidence="3 4" key="1">
    <citation type="journal article" date="2024" name="J. Plant Pathol.">
        <title>Sequence and assembly of the genome of Seiridium unicorne, isolate CBS 538.82, causal agent of cypress canker disease.</title>
        <authorList>
            <person name="Scali E."/>
            <person name="Rocca G.D."/>
            <person name="Danti R."/>
            <person name="Garbelotto M."/>
            <person name="Barberini S."/>
            <person name="Baroncelli R."/>
            <person name="Emiliani G."/>
        </authorList>
    </citation>
    <scope>NUCLEOTIDE SEQUENCE [LARGE SCALE GENOMIC DNA]</scope>
    <source>
        <strain evidence="3 4">BM-138-508</strain>
    </source>
</reference>
<evidence type="ECO:0000313" key="3">
    <source>
        <dbReference type="EMBL" id="KAK9423331.1"/>
    </source>
</evidence>
<keyword evidence="4" id="KW-1185">Reference proteome</keyword>
<evidence type="ECO:0000256" key="1">
    <source>
        <dbReference type="ARBA" id="ARBA00022801"/>
    </source>
</evidence>
<proteinExistence type="predicted"/>
<keyword evidence="1" id="KW-0378">Hydrolase</keyword>
<comment type="caution">
    <text evidence="3">The sequence shown here is derived from an EMBL/GenBank/DDBJ whole genome shotgun (WGS) entry which is preliminary data.</text>
</comment>
<dbReference type="Proteomes" id="UP001408356">
    <property type="component" value="Unassembled WGS sequence"/>
</dbReference>
<organism evidence="3 4">
    <name type="scientific">Seiridium unicorne</name>
    <dbReference type="NCBI Taxonomy" id="138068"/>
    <lineage>
        <taxon>Eukaryota</taxon>
        <taxon>Fungi</taxon>
        <taxon>Dikarya</taxon>
        <taxon>Ascomycota</taxon>
        <taxon>Pezizomycotina</taxon>
        <taxon>Sordariomycetes</taxon>
        <taxon>Xylariomycetidae</taxon>
        <taxon>Amphisphaeriales</taxon>
        <taxon>Sporocadaceae</taxon>
        <taxon>Seiridium</taxon>
    </lineage>
</organism>
<dbReference type="PANTHER" id="PTHR45648">
    <property type="entry name" value="GDSL LIPASE/ACYLHYDROLASE FAMILY PROTEIN (AFU_ORTHOLOGUE AFUA_4G14700)"/>
    <property type="match status" value="1"/>
</dbReference>
<feature type="chain" id="PRO_5046028290" evidence="2">
    <location>
        <begin position="23"/>
        <end position="322"/>
    </location>
</feature>
<dbReference type="SUPFAM" id="SSF52266">
    <property type="entry name" value="SGNH hydrolase"/>
    <property type="match status" value="1"/>
</dbReference>
<feature type="signal peptide" evidence="2">
    <location>
        <begin position="1"/>
        <end position="22"/>
    </location>
</feature>
<dbReference type="PANTHER" id="PTHR45648:SF85">
    <property type="entry name" value="A, PUTATIVE (AFU_ORTHOLOGUE AFUA_2G10760)-RELATED"/>
    <property type="match status" value="1"/>
</dbReference>
<dbReference type="Pfam" id="PF00657">
    <property type="entry name" value="Lipase_GDSL"/>
    <property type="match status" value="1"/>
</dbReference>
<keyword evidence="2" id="KW-0732">Signal</keyword>
<accession>A0ABR2V941</accession>
<gene>
    <name evidence="3" type="ORF">SUNI508_04225</name>
</gene>
<dbReference type="InterPro" id="IPR051058">
    <property type="entry name" value="GDSL_Est/Lipase"/>
</dbReference>
<evidence type="ECO:0000313" key="4">
    <source>
        <dbReference type="Proteomes" id="UP001408356"/>
    </source>
</evidence>
<dbReference type="CDD" id="cd01846">
    <property type="entry name" value="fatty_acyltransferase_like"/>
    <property type="match status" value="1"/>
</dbReference>
<evidence type="ECO:0000256" key="2">
    <source>
        <dbReference type="SAM" id="SignalP"/>
    </source>
</evidence>
<dbReference type="InterPro" id="IPR001087">
    <property type="entry name" value="GDSL"/>
</dbReference>
<sequence length="322" mass="35426">MFRSFATTALLGASTLSGLSEATFNWANTKYFIAFGDSYTFIQGTAGVTNKSFIGSYTDFSFTSTKLLNDQIVQSFTGTAEGGPNWVEYLTGCATKNGQYLPSSCAIQPWDFAWSGASVSEQFLPRHLAGTVPLVNQTQQYLTYADPVLKSASNVKLDKTKALVAIWIGINDVFDSKTYKPTSISYKDFWTQEIQAVFQQSVTPLLNSGFKNFLFLNLPPLDRIPSNQASSSPYPSTNGLSWWNTALASQVASFQSNNAGTKAMLYDANTFLNKVMNNPGNYGITNTSNYCPGWQQADVLTNPGKYGCAPLNQYFWFNAVHM</sequence>
<dbReference type="Gene3D" id="3.40.50.1110">
    <property type="entry name" value="SGNH hydrolase"/>
    <property type="match status" value="1"/>
</dbReference>